<feature type="non-terminal residue" evidence="17">
    <location>
        <position position="1"/>
    </location>
</feature>
<proteinExistence type="inferred from homology"/>
<dbReference type="GO" id="GO:0004504">
    <property type="term" value="F:peptidylglycine monooxygenase activity"/>
    <property type="evidence" value="ECO:0007669"/>
    <property type="project" value="UniProtKB-EC"/>
</dbReference>
<comment type="similarity">
    <text evidence="2">Belongs to the copper type II ascorbate-dependent monooxygenase family.</text>
</comment>
<dbReference type="GO" id="GO:0006518">
    <property type="term" value="P:peptide metabolic process"/>
    <property type="evidence" value="ECO:0007669"/>
    <property type="project" value="InterPro"/>
</dbReference>
<feature type="disulfide bond" evidence="14">
    <location>
        <begin position="206"/>
        <end position="320"/>
    </location>
</feature>
<dbReference type="Gene3D" id="2.60.120.310">
    <property type="entry name" value="Copper type II, ascorbate-dependent monooxygenase, N-terminal domain"/>
    <property type="match status" value="1"/>
</dbReference>
<keyword evidence="4" id="KW-0964">Secreted</keyword>
<dbReference type="Pfam" id="PF01082">
    <property type="entry name" value="Cu2_monooxygen"/>
    <property type="match status" value="1"/>
</dbReference>
<keyword evidence="6" id="KW-0732">Signal</keyword>
<dbReference type="FunFam" id="2.60.120.310:FF:000005">
    <property type="entry name" value="Peptidylglycine alpha-hydroxylating monooxygenase"/>
    <property type="match status" value="1"/>
</dbReference>
<dbReference type="OrthoDB" id="10044505at2759"/>
<dbReference type="InterPro" id="IPR000323">
    <property type="entry name" value="Cu2_ascorb_mOase_N"/>
</dbReference>
<keyword evidence="11" id="KW-0325">Glycoprotein</keyword>
<sequence length="346" mass="38536">FIFSPQVESAMVKLLVVIAAFVAVNVRGEESGTYPLLMPNVRPEQPESYFCTPIKIDDEKTYFVVGFDPNATMVTAHHMLIYGCEKPGSDAAVWNCGEMAGGQRGLKSAPPCRDGSQVVYAWAKDAPPLELPRGVGFRVGKNTEISYLVLQVHYASVEKFKDGSTDDSGVFLRYTDQPQPKTAGVLLMGTGGVIGPKSTTHMESACRIDEDKVIHPFAFRVHTHALGQVVSGYRVRLGNAYANFDWTLIGKKDPQLPQMFYPVNDSEMIIKKGDVVASRCTMHNNRWRIVTVGPTNNHEMCNFYLMYWVDGEHPLAKKKCFTLGPPLFYWSRFPLTNIPDEDASTL</sequence>
<dbReference type="InterPro" id="IPR024548">
    <property type="entry name" value="Cu2_monoox_C"/>
</dbReference>
<dbReference type="EC" id="1.14.17.3" evidence="3"/>
<evidence type="ECO:0000256" key="6">
    <source>
        <dbReference type="ARBA" id="ARBA00022729"/>
    </source>
</evidence>
<evidence type="ECO:0000256" key="8">
    <source>
        <dbReference type="ARBA" id="ARBA00023008"/>
    </source>
</evidence>
<dbReference type="GO" id="GO:0016020">
    <property type="term" value="C:membrane"/>
    <property type="evidence" value="ECO:0007669"/>
    <property type="project" value="InterPro"/>
</dbReference>
<evidence type="ECO:0000256" key="4">
    <source>
        <dbReference type="ARBA" id="ARBA00022525"/>
    </source>
</evidence>
<dbReference type="GO" id="GO:0005507">
    <property type="term" value="F:copper ion binding"/>
    <property type="evidence" value="ECO:0007669"/>
    <property type="project" value="InterPro"/>
</dbReference>
<evidence type="ECO:0000256" key="2">
    <source>
        <dbReference type="ARBA" id="ARBA00010676"/>
    </source>
</evidence>
<dbReference type="SUPFAM" id="SSF49742">
    <property type="entry name" value="PHM/PNGase F"/>
    <property type="match status" value="2"/>
</dbReference>
<organism evidence="17">
    <name type="scientific">Cyprideis torosa</name>
    <dbReference type="NCBI Taxonomy" id="163714"/>
    <lineage>
        <taxon>Eukaryota</taxon>
        <taxon>Metazoa</taxon>
        <taxon>Ecdysozoa</taxon>
        <taxon>Arthropoda</taxon>
        <taxon>Crustacea</taxon>
        <taxon>Oligostraca</taxon>
        <taxon>Ostracoda</taxon>
        <taxon>Podocopa</taxon>
        <taxon>Podocopida</taxon>
        <taxon>Cytherocopina</taxon>
        <taxon>Cytheroidea</taxon>
        <taxon>Cytherideidae</taxon>
        <taxon>Cyprideis</taxon>
    </lineage>
</organism>
<evidence type="ECO:0000256" key="14">
    <source>
        <dbReference type="PIRSR" id="PIRSR600720-3"/>
    </source>
</evidence>
<evidence type="ECO:0000256" key="11">
    <source>
        <dbReference type="ARBA" id="ARBA00023180"/>
    </source>
</evidence>
<feature type="binding site" evidence="13">
    <location>
        <position position="222"/>
    </location>
    <ligand>
        <name>Cu(2+)</name>
        <dbReference type="ChEBI" id="CHEBI:29036"/>
        <label>1</label>
        <note>catalytic</note>
    </ligand>
</feature>
<evidence type="ECO:0000256" key="9">
    <source>
        <dbReference type="ARBA" id="ARBA00023033"/>
    </source>
</evidence>
<dbReference type="PRINTS" id="PR00790">
    <property type="entry name" value="PAMONOXGNASE"/>
</dbReference>
<comment type="subcellular location">
    <subcellularLocation>
        <location evidence="1">Secreted</location>
    </subcellularLocation>
</comment>
<evidence type="ECO:0000256" key="3">
    <source>
        <dbReference type="ARBA" id="ARBA00012689"/>
    </source>
</evidence>
<evidence type="ECO:0000256" key="1">
    <source>
        <dbReference type="ARBA" id="ARBA00004613"/>
    </source>
</evidence>
<feature type="binding site" evidence="13">
    <location>
        <position position="153"/>
    </location>
    <ligand>
        <name>Cu(2+)</name>
        <dbReference type="ChEBI" id="CHEBI:29036"/>
        <label>1</label>
        <note>catalytic</note>
    </ligand>
</feature>
<dbReference type="InterPro" id="IPR008977">
    <property type="entry name" value="PHM/PNGase_F_dom_sf"/>
</dbReference>
<protein>
    <recommendedName>
        <fullName evidence="3">peptidylglycine monooxygenase</fullName>
        <ecNumber evidence="3">1.14.17.3</ecNumber>
    </recommendedName>
</protein>
<evidence type="ECO:0000256" key="10">
    <source>
        <dbReference type="ARBA" id="ARBA00023157"/>
    </source>
</evidence>
<feature type="binding site" evidence="13">
    <location>
        <position position="77"/>
    </location>
    <ligand>
        <name>Cu(2+)</name>
        <dbReference type="ChEBI" id="CHEBI:29036"/>
        <label>1</label>
        <note>catalytic</note>
    </ligand>
</feature>
<dbReference type="AlphaFoldDB" id="A0A7R8WGB6"/>
<dbReference type="InterPro" id="IPR000720">
    <property type="entry name" value="PHM/PAL"/>
</dbReference>
<dbReference type="GO" id="GO:0005576">
    <property type="term" value="C:extracellular region"/>
    <property type="evidence" value="ECO:0007669"/>
    <property type="project" value="UniProtKB-SubCell"/>
</dbReference>
<feature type="disulfide bond" evidence="14">
    <location>
        <begin position="84"/>
        <end position="112"/>
    </location>
</feature>
<dbReference type="PANTHER" id="PTHR10680:SF14">
    <property type="entry name" value="PEPTIDYL-GLYCINE ALPHA-AMIDATING MONOOXYGENASE"/>
    <property type="match status" value="1"/>
</dbReference>
<feature type="disulfide bond" evidence="14">
    <location>
        <begin position="280"/>
        <end position="301"/>
    </location>
</feature>
<dbReference type="InterPro" id="IPR014783">
    <property type="entry name" value="Cu2_ascorb_mOase_CS-2"/>
</dbReference>
<evidence type="ECO:0000313" key="17">
    <source>
        <dbReference type="EMBL" id="CAD7228236.1"/>
    </source>
</evidence>
<comment type="catalytic activity">
    <reaction evidence="12">
        <text>a [peptide]-C-terminal glycine + 2 L-ascorbate + O2 = a [peptide]-C-terminal (2S)-2-hydroxyglycine + 2 monodehydro-L-ascorbate radical + H2O</text>
        <dbReference type="Rhea" id="RHEA:21452"/>
        <dbReference type="Rhea" id="RHEA-COMP:13486"/>
        <dbReference type="Rhea" id="RHEA-COMP:15321"/>
        <dbReference type="ChEBI" id="CHEBI:15377"/>
        <dbReference type="ChEBI" id="CHEBI:15379"/>
        <dbReference type="ChEBI" id="CHEBI:38290"/>
        <dbReference type="ChEBI" id="CHEBI:59513"/>
        <dbReference type="ChEBI" id="CHEBI:137000"/>
        <dbReference type="ChEBI" id="CHEBI:142768"/>
        <dbReference type="EC" id="1.14.17.3"/>
    </reaction>
</comment>
<feature type="binding site" evidence="13">
    <location>
        <position position="224"/>
    </location>
    <ligand>
        <name>Cu(2+)</name>
        <dbReference type="ChEBI" id="CHEBI:29036"/>
        <label>1</label>
        <note>catalytic</note>
    </ligand>
</feature>
<evidence type="ECO:0000256" key="7">
    <source>
        <dbReference type="ARBA" id="ARBA00023002"/>
    </source>
</evidence>
<evidence type="ECO:0000256" key="12">
    <source>
        <dbReference type="ARBA" id="ARBA00048431"/>
    </source>
</evidence>
<dbReference type="Gene3D" id="2.60.120.230">
    <property type="match status" value="1"/>
</dbReference>
<keyword evidence="9" id="KW-0503">Monooxygenase</keyword>
<feature type="binding site" evidence="13">
    <location>
        <position position="78"/>
    </location>
    <ligand>
        <name>Cu(2+)</name>
        <dbReference type="ChEBI" id="CHEBI:29036"/>
        <label>1</label>
        <note>catalytic</note>
    </ligand>
</feature>
<evidence type="ECO:0000259" key="16">
    <source>
        <dbReference type="Pfam" id="PF03712"/>
    </source>
</evidence>
<feature type="disulfide bond" evidence="14">
    <location>
        <begin position="51"/>
        <end position="96"/>
    </location>
</feature>
<feature type="domain" description="Copper type II ascorbate-dependent monooxygenase C-terminal" evidence="16">
    <location>
        <begin position="182"/>
        <end position="332"/>
    </location>
</feature>
<name>A0A7R8WGB6_9CRUS</name>
<evidence type="ECO:0000256" key="13">
    <source>
        <dbReference type="PIRSR" id="PIRSR600720-2"/>
    </source>
</evidence>
<keyword evidence="8 13" id="KW-0186">Copper</keyword>
<accession>A0A7R8WGB6</accession>
<keyword evidence="5 13" id="KW-0479">Metal-binding</keyword>
<dbReference type="InterPro" id="IPR036939">
    <property type="entry name" value="Cu2_ascorb_mOase_N_sf"/>
</dbReference>
<gene>
    <name evidence="17" type="ORF">CTOB1V02_LOCUS6124</name>
</gene>
<dbReference type="PROSITE" id="PS00085">
    <property type="entry name" value="CU2_MONOOXYGENASE_2"/>
    <property type="match status" value="1"/>
</dbReference>
<dbReference type="InterPro" id="IPR014784">
    <property type="entry name" value="Cu2_ascorb_mOase-like_C"/>
</dbReference>
<comment type="cofactor">
    <cofactor evidence="13">
        <name>Cu(2+)</name>
        <dbReference type="ChEBI" id="CHEBI:29036"/>
    </cofactor>
    <text evidence="13">Binds 2 Cu(2+) ions per subunit.</text>
</comment>
<dbReference type="EMBL" id="OB661446">
    <property type="protein sequence ID" value="CAD7228236.1"/>
    <property type="molecule type" value="Genomic_DNA"/>
</dbReference>
<reference evidence="17" key="1">
    <citation type="submission" date="2020-11" db="EMBL/GenBank/DDBJ databases">
        <authorList>
            <person name="Tran Van P."/>
        </authorList>
    </citation>
    <scope>NUCLEOTIDE SEQUENCE</scope>
</reference>
<feature type="binding site" evidence="13">
    <location>
        <position position="300"/>
    </location>
    <ligand>
        <name>Cu(2+)</name>
        <dbReference type="ChEBI" id="CHEBI:29036"/>
        <label>1</label>
        <note>catalytic</note>
    </ligand>
</feature>
<dbReference type="PANTHER" id="PTHR10680">
    <property type="entry name" value="PEPTIDYL-GLYCINE ALPHA-AMIDATING MONOOXYGENASE"/>
    <property type="match status" value="1"/>
</dbReference>
<keyword evidence="10 14" id="KW-1015">Disulfide bond</keyword>
<evidence type="ECO:0000259" key="15">
    <source>
        <dbReference type="Pfam" id="PF01082"/>
    </source>
</evidence>
<evidence type="ECO:0000256" key="5">
    <source>
        <dbReference type="ARBA" id="ARBA00022723"/>
    </source>
</evidence>
<keyword evidence="7" id="KW-0560">Oxidoreductase</keyword>
<feature type="domain" description="Copper type II ascorbate-dependent monooxygenase N-terminal" evidence="15">
    <location>
        <begin position="36"/>
        <end position="160"/>
    </location>
</feature>
<dbReference type="Pfam" id="PF03712">
    <property type="entry name" value="Cu2_monoox_C"/>
    <property type="match status" value="1"/>
</dbReference>